<evidence type="ECO:0000313" key="10">
    <source>
        <dbReference type="Proteomes" id="UP000053467"/>
    </source>
</evidence>
<evidence type="ECO:0000256" key="3">
    <source>
        <dbReference type="ARBA" id="ARBA00012134"/>
    </source>
</evidence>
<dbReference type="Proteomes" id="UP000053467">
    <property type="component" value="Unassembled WGS sequence"/>
</dbReference>
<dbReference type="Pfam" id="PF02347">
    <property type="entry name" value="GDC-P"/>
    <property type="match status" value="1"/>
</dbReference>
<evidence type="ECO:0000313" key="9">
    <source>
        <dbReference type="EMBL" id="KUK87287.1"/>
    </source>
</evidence>
<evidence type="ECO:0000259" key="8">
    <source>
        <dbReference type="Pfam" id="PF21478"/>
    </source>
</evidence>
<dbReference type="InterPro" id="IPR015424">
    <property type="entry name" value="PyrdxlP-dep_Trfase"/>
</dbReference>
<dbReference type="InterPro" id="IPR015422">
    <property type="entry name" value="PyrdxlP-dep_Trfase_small"/>
</dbReference>
<accession>A0A101I1I2</accession>
<evidence type="ECO:0000256" key="6">
    <source>
        <dbReference type="ARBA" id="ARBA00049026"/>
    </source>
</evidence>
<evidence type="ECO:0000256" key="5">
    <source>
        <dbReference type="ARBA" id="ARBA00023002"/>
    </source>
</evidence>
<dbReference type="PANTHER" id="PTHR11773:SF1">
    <property type="entry name" value="GLYCINE DEHYDROGENASE (DECARBOXYLATING), MITOCHONDRIAL"/>
    <property type="match status" value="1"/>
</dbReference>
<organism evidence="9 10">
    <name type="scientific">candidate division TA06 bacterium 34_109</name>
    <dbReference type="NCBI Taxonomy" id="1635277"/>
    <lineage>
        <taxon>Bacteria</taxon>
        <taxon>Bacteria division TA06</taxon>
    </lineage>
</organism>
<evidence type="ECO:0000259" key="7">
    <source>
        <dbReference type="Pfam" id="PF02347"/>
    </source>
</evidence>
<name>A0A101I1I2_UNCT6</name>
<dbReference type="InterPro" id="IPR015421">
    <property type="entry name" value="PyrdxlP-dep_Trfase_major"/>
</dbReference>
<comment type="cofactor">
    <cofactor evidence="1">
        <name>pyridoxal 5'-phosphate</name>
        <dbReference type="ChEBI" id="CHEBI:597326"/>
    </cofactor>
</comment>
<dbReference type="EC" id="1.4.4.2" evidence="3"/>
<dbReference type="FunFam" id="3.40.640.10:FF:000224">
    <property type="entry name" value="Probable glycine dehydrogenase (decarboxylating) subunit 2"/>
    <property type="match status" value="1"/>
</dbReference>
<dbReference type="GO" id="GO:0019464">
    <property type="term" value="P:glycine decarboxylation via glycine cleavage system"/>
    <property type="evidence" value="ECO:0007669"/>
    <property type="project" value="TreeGrafter"/>
</dbReference>
<dbReference type="Gene3D" id="3.90.1150.10">
    <property type="entry name" value="Aspartate Aminotransferase, domain 1"/>
    <property type="match status" value="1"/>
</dbReference>
<dbReference type="GO" id="GO:0005960">
    <property type="term" value="C:glycine cleavage complex"/>
    <property type="evidence" value="ECO:0007669"/>
    <property type="project" value="TreeGrafter"/>
</dbReference>
<gene>
    <name evidence="9" type="ORF">XE03_0895</name>
</gene>
<evidence type="ECO:0000256" key="1">
    <source>
        <dbReference type="ARBA" id="ARBA00001933"/>
    </source>
</evidence>
<protein>
    <recommendedName>
        <fullName evidence="3">glycine dehydrogenase (aminomethyl-transferring)</fullName>
        <ecNumber evidence="3">1.4.4.2</ecNumber>
    </recommendedName>
</protein>
<dbReference type="GO" id="GO:0030170">
    <property type="term" value="F:pyridoxal phosphate binding"/>
    <property type="evidence" value="ECO:0007669"/>
    <property type="project" value="TreeGrafter"/>
</dbReference>
<dbReference type="Pfam" id="PF21478">
    <property type="entry name" value="GcvP2_C"/>
    <property type="match status" value="1"/>
</dbReference>
<evidence type="ECO:0000256" key="2">
    <source>
        <dbReference type="ARBA" id="ARBA00003788"/>
    </source>
</evidence>
<dbReference type="PATRIC" id="fig|1635277.3.peg.631"/>
<proteinExistence type="predicted"/>
<comment type="catalytic activity">
    <reaction evidence="6">
        <text>N(6)-[(R)-lipoyl]-L-lysyl-[glycine-cleavage complex H protein] + glycine + H(+) = N(6)-[(R)-S(8)-aminomethyldihydrolipoyl]-L-lysyl-[glycine-cleavage complex H protein] + CO2</text>
        <dbReference type="Rhea" id="RHEA:24304"/>
        <dbReference type="Rhea" id="RHEA-COMP:10494"/>
        <dbReference type="Rhea" id="RHEA-COMP:10495"/>
        <dbReference type="ChEBI" id="CHEBI:15378"/>
        <dbReference type="ChEBI" id="CHEBI:16526"/>
        <dbReference type="ChEBI" id="CHEBI:57305"/>
        <dbReference type="ChEBI" id="CHEBI:83099"/>
        <dbReference type="ChEBI" id="CHEBI:83143"/>
        <dbReference type="EC" id="1.4.4.2"/>
    </reaction>
</comment>
<dbReference type="Gene3D" id="3.40.640.10">
    <property type="entry name" value="Type I PLP-dependent aspartate aminotransferase-like (Major domain)"/>
    <property type="match status" value="1"/>
</dbReference>
<dbReference type="SUPFAM" id="SSF53383">
    <property type="entry name" value="PLP-dependent transferases"/>
    <property type="match status" value="1"/>
</dbReference>
<dbReference type="InterPro" id="IPR049315">
    <property type="entry name" value="GDC-P_N"/>
</dbReference>
<dbReference type="PANTHER" id="PTHR11773">
    <property type="entry name" value="GLYCINE DEHYDROGENASE, DECARBOXYLATING"/>
    <property type="match status" value="1"/>
</dbReference>
<reference evidence="10" key="1">
    <citation type="journal article" date="2015" name="MBio">
        <title>Genome-Resolved Metagenomic Analysis Reveals Roles for Candidate Phyla and Other Microbial Community Members in Biogeochemical Transformations in Oil Reservoirs.</title>
        <authorList>
            <person name="Hu P."/>
            <person name="Tom L."/>
            <person name="Singh A."/>
            <person name="Thomas B.C."/>
            <person name="Baker B.J."/>
            <person name="Piceno Y.M."/>
            <person name="Andersen G.L."/>
            <person name="Banfield J.F."/>
        </authorList>
    </citation>
    <scope>NUCLEOTIDE SEQUENCE [LARGE SCALE GENOMIC DNA]</scope>
</reference>
<keyword evidence="5" id="KW-0560">Oxidoreductase</keyword>
<dbReference type="EMBL" id="LGGX01000006">
    <property type="protein sequence ID" value="KUK87287.1"/>
    <property type="molecule type" value="Genomic_DNA"/>
</dbReference>
<feature type="domain" description="Glycine dehydrogenase C-terminal" evidence="8">
    <location>
        <begin position="346"/>
        <end position="448"/>
    </location>
</feature>
<dbReference type="NCBIfam" id="NF003346">
    <property type="entry name" value="PRK04366.1"/>
    <property type="match status" value="1"/>
</dbReference>
<dbReference type="GO" id="GO:0005829">
    <property type="term" value="C:cytosol"/>
    <property type="evidence" value="ECO:0007669"/>
    <property type="project" value="TreeGrafter"/>
</dbReference>
<dbReference type="AlphaFoldDB" id="A0A101I1I2"/>
<dbReference type="GO" id="GO:0004375">
    <property type="term" value="F:glycine dehydrogenase (decarboxylating) activity"/>
    <property type="evidence" value="ECO:0007669"/>
    <property type="project" value="UniProtKB-EC"/>
</dbReference>
<comment type="function">
    <text evidence="2">The glycine cleavage system catalyzes the degradation of glycine. The P protein binds the alpha-amino group of glycine through its pyridoxal phosphate cofactor; CO(2) is released and the remaining methylamine moiety is then transferred to the lipoamide cofactor of the H protein.</text>
</comment>
<keyword evidence="4" id="KW-0663">Pyridoxal phosphate</keyword>
<sequence>MYDRLIFKLSDENSNIVSLPENQFPLKVSECIKSDYLRKEETSLPVVSEIDLLRHFVLLSNKNHHLQKGFYPLGSCTMKYNPVINEDVSSNPKFTKLHPYQDGDDVQGILQIMYELQDMLLKVTGFSKISLQPVAGAHGEFTGMMIISDYFKRKNENRTKILIPDSAHGTNPASATLSGFKAVQIKSDQNGEIDLEDLEKNMDENTAGIMITNPNTLGIFESRIEKISHIVHSKGGLIYMDGANMNALMGIVKPGKIGFDILHLNLHKTFSTPHGGGGPGAGGVAVVESLKDFLPPYIVKFENGKYSLDYPEKSIGSLHSFYGNVNIMVRAWAYLKVMGRDGLSEASKMAIVNANYIKRKLQDIYDLPYKNETMHEVVFSGRKHKKDYNVTTLDIAKRLLDYGFHAPTVYFPLIVSEAIMIEPTETESKETLDSFIVAMKKIDEEAKSDPEKVKSAPTSTPISRPDDIYALKNLFVNWYRENNG</sequence>
<dbReference type="GO" id="GO:0016594">
    <property type="term" value="F:glycine binding"/>
    <property type="evidence" value="ECO:0007669"/>
    <property type="project" value="TreeGrafter"/>
</dbReference>
<dbReference type="FunFam" id="3.90.1150.10:FF:000014">
    <property type="entry name" value="Probable glycine dehydrogenase (decarboxylating) subunit 2"/>
    <property type="match status" value="1"/>
</dbReference>
<dbReference type="InterPro" id="IPR049316">
    <property type="entry name" value="GDC-P_C"/>
</dbReference>
<dbReference type="Gene3D" id="6.20.440.10">
    <property type="match status" value="1"/>
</dbReference>
<evidence type="ECO:0000256" key="4">
    <source>
        <dbReference type="ARBA" id="ARBA00022898"/>
    </source>
</evidence>
<feature type="domain" description="Glycine cleavage system P-protein N-terminal" evidence="7">
    <location>
        <begin position="43"/>
        <end position="299"/>
    </location>
</feature>
<comment type="caution">
    <text evidence="9">The sequence shown here is derived from an EMBL/GenBank/DDBJ whole genome shotgun (WGS) entry which is preliminary data.</text>
</comment>
<dbReference type="InterPro" id="IPR020581">
    <property type="entry name" value="GDC_P"/>
</dbReference>